<evidence type="ECO:0000313" key="1">
    <source>
        <dbReference type="EMBL" id="ALN80665.1"/>
    </source>
</evidence>
<reference evidence="1 2" key="1">
    <citation type="journal article" date="2015" name="BMC Genomics">
        <title>Comparative genomics and metabolic profiling of the genus Lysobacter.</title>
        <authorList>
            <person name="de Bruijn I."/>
            <person name="Cheng X."/>
            <person name="de Jager V."/>
            <person name="Exposito R.G."/>
            <person name="Watrous J."/>
            <person name="Patel N."/>
            <person name="Postma J."/>
            <person name="Dorrestein P.C."/>
            <person name="Kobayashi D."/>
            <person name="Raaijmakers J.M."/>
        </authorList>
    </citation>
    <scope>NUCLEOTIDE SEQUENCE [LARGE SCALE GENOMIC DNA]</scope>
    <source>
        <strain evidence="1 2">76</strain>
    </source>
</reference>
<dbReference type="Proteomes" id="UP000060787">
    <property type="component" value="Chromosome"/>
</dbReference>
<protein>
    <submittedName>
        <fullName evidence="1">Uncharacterized protein</fullName>
    </submittedName>
</protein>
<organism evidence="1 2">
    <name type="scientific">Lysobacter antibioticus</name>
    <dbReference type="NCBI Taxonomy" id="84531"/>
    <lineage>
        <taxon>Bacteria</taxon>
        <taxon>Pseudomonadati</taxon>
        <taxon>Pseudomonadota</taxon>
        <taxon>Gammaproteobacteria</taxon>
        <taxon>Lysobacterales</taxon>
        <taxon>Lysobacteraceae</taxon>
        <taxon>Lysobacter</taxon>
    </lineage>
</organism>
<accession>A0A0S2DUW3</accession>
<gene>
    <name evidence="1" type="ORF">LA76x_2535</name>
</gene>
<sequence length="102" mass="11622">MDLFHCVHCRAKSYVHFSLPIEEILAVRETTVEVVIDWPLDPAPKHAMKLKRAISAFLDLPLDEIRNSFASGRLCLGRYSPMRALEVATLLRVEGWSVRVCD</sequence>
<dbReference type="PATRIC" id="fig|84531.7.peg.1101"/>
<dbReference type="EMBL" id="CP011129">
    <property type="protein sequence ID" value="ALN80665.1"/>
    <property type="molecule type" value="Genomic_DNA"/>
</dbReference>
<name>A0A0S2DUW3_LYSAN</name>
<dbReference type="RefSeq" id="WP_144436358.1">
    <property type="nucleotide sequence ID" value="NZ_CP011129.1"/>
</dbReference>
<dbReference type="KEGG" id="laq:GLA29479_1108"/>
<evidence type="ECO:0000313" key="2">
    <source>
        <dbReference type="Proteomes" id="UP000060787"/>
    </source>
</evidence>
<dbReference type="KEGG" id="lab:LA76x_2535"/>
<proteinExistence type="predicted"/>
<dbReference type="AlphaFoldDB" id="A0A0S2DUW3"/>
<keyword evidence="2" id="KW-1185">Reference proteome</keyword>